<dbReference type="SUPFAM" id="SSF54001">
    <property type="entry name" value="Cysteine proteinases"/>
    <property type="match status" value="1"/>
</dbReference>
<dbReference type="PRINTS" id="PR00704">
    <property type="entry name" value="CALPAIN"/>
</dbReference>
<dbReference type="Pfam" id="PF00648">
    <property type="entry name" value="Peptidase_C2"/>
    <property type="match status" value="1"/>
</dbReference>
<evidence type="ECO:0000313" key="6">
    <source>
        <dbReference type="EMBL" id="SSX21519.1"/>
    </source>
</evidence>
<protein>
    <submittedName>
        <fullName evidence="6">CSON004727 protein</fullName>
    </submittedName>
</protein>
<dbReference type="Gene3D" id="2.60.120.380">
    <property type="match status" value="1"/>
</dbReference>
<dbReference type="OMA" id="FHIQIPR"/>
<dbReference type="GO" id="GO:0005737">
    <property type="term" value="C:cytoplasm"/>
    <property type="evidence" value="ECO:0007669"/>
    <property type="project" value="TreeGrafter"/>
</dbReference>
<proteinExistence type="inferred from homology"/>
<feature type="compositionally biased region" description="Polar residues" evidence="4">
    <location>
        <begin position="42"/>
        <end position="65"/>
    </location>
</feature>
<dbReference type="InterPro" id="IPR022684">
    <property type="entry name" value="Calpain_cysteine_protease"/>
</dbReference>
<evidence type="ECO:0000259" key="5">
    <source>
        <dbReference type="PROSITE" id="PS50203"/>
    </source>
</evidence>
<organism evidence="6">
    <name type="scientific">Culicoides sonorensis</name>
    <name type="common">Biting midge</name>
    <dbReference type="NCBI Taxonomy" id="179676"/>
    <lineage>
        <taxon>Eukaryota</taxon>
        <taxon>Metazoa</taxon>
        <taxon>Ecdysozoa</taxon>
        <taxon>Arthropoda</taxon>
        <taxon>Hexapoda</taxon>
        <taxon>Insecta</taxon>
        <taxon>Pterygota</taxon>
        <taxon>Neoptera</taxon>
        <taxon>Endopterygota</taxon>
        <taxon>Diptera</taxon>
        <taxon>Nematocera</taxon>
        <taxon>Chironomoidea</taxon>
        <taxon>Ceratopogonidae</taxon>
        <taxon>Ceratopogoninae</taxon>
        <taxon>Culicoides</taxon>
        <taxon>Monoculicoides</taxon>
    </lineage>
</organism>
<dbReference type="EMBL" id="UFQT01000196">
    <property type="protein sequence ID" value="SSX21519.1"/>
    <property type="molecule type" value="Genomic_DNA"/>
</dbReference>
<evidence type="ECO:0000256" key="4">
    <source>
        <dbReference type="SAM" id="MobiDB-lite"/>
    </source>
</evidence>
<dbReference type="Gene3D" id="1.10.238.10">
    <property type="entry name" value="EF-hand"/>
    <property type="match status" value="1"/>
</dbReference>
<evidence type="ECO:0000256" key="1">
    <source>
        <dbReference type="ARBA" id="ARBA00007623"/>
    </source>
</evidence>
<dbReference type="InterPro" id="IPR022682">
    <property type="entry name" value="Calpain_domain_III"/>
</dbReference>
<sequence>MPSGYRSNMAMHHHASNGHLNGFPTMQQRHHWMPTQDHHSTLSRPRSSEVFHTSNGSIPNGRTLNGLVTRTPGGLYEDLEFPPTPRTLSRKKNIVWMRPHDMCARPQFRITPSGCALSARELPEPVGPGDPSLVAALGCLSQMPRLLERVAPPEQTFDTANGYCGMFKFRFWQWGKWVEVRVDDLLPTRGDRPAHMHCSQPDIFWSALLEKAYAKLYGGYGFLKYGNIGRALQDLTGAVVQSVPPSGPLLGGAVPRSTLLLAITGNEKDAKRRRSGLLPEHPYCVTGLARVRTVSSDAPQSSIGQETNLVRLRSPWAGGEYGGVWVGSWSERSWEWNALSDRDKELLASRTQHDGEFWMAVPEFLSRFVVIWLAHIGPDDWALEPALHTRAPWRAAQAIRSWRSGFNAGGPHKCVETTATNPQFRIRVPTGHPAKAHVVVAVSQKYECYRARPCEDEDIGFTIYEVPPGMPRVTPQYVSEQAPLDFAPLTNIREVATFFALPPGDFVVVPHSTQHREGKFLLRIFADQHTDVWEVNEENLVIHNIAAEFCEERTSDTRLLYKLRTKYPFEIDANQLQSILKVHSGGSRTIRTLSCASGPSMELCRGLLALRDPGLGGRLSIEHVPPLIYLLKFWKAAFRRCLPSSSGTLTITRSVWGAKITSYALRGLLWAGGATASNKVLEALVCRFAKNKQITLEGYLLSMARLHLAHERYHSLDAKAKANPFSLEEVQKFAFNIIKIFY</sequence>
<dbReference type="Pfam" id="PF01067">
    <property type="entry name" value="Calpain_III"/>
    <property type="match status" value="1"/>
</dbReference>
<reference evidence="6" key="1">
    <citation type="submission" date="2018-07" db="EMBL/GenBank/DDBJ databases">
        <authorList>
            <person name="Quirk P.G."/>
            <person name="Krulwich T.A."/>
        </authorList>
    </citation>
    <scope>NUCLEOTIDE SEQUENCE</scope>
</reference>
<dbReference type="SUPFAM" id="SSF49758">
    <property type="entry name" value="Calpain large subunit, middle domain (domain III)"/>
    <property type="match status" value="1"/>
</dbReference>
<name>A0A336LXT5_CULSO</name>
<dbReference type="InterPro" id="IPR001300">
    <property type="entry name" value="Peptidase_C2_calpain_cat"/>
</dbReference>
<evidence type="ECO:0000256" key="3">
    <source>
        <dbReference type="PROSITE-ProRule" id="PRU00239"/>
    </source>
</evidence>
<dbReference type="CDD" id="cd00044">
    <property type="entry name" value="CysPc"/>
    <property type="match status" value="1"/>
</dbReference>
<dbReference type="GO" id="GO:0006508">
    <property type="term" value="P:proteolysis"/>
    <property type="evidence" value="ECO:0007669"/>
    <property type="project" value="InterPro"/>
</dbReference>
<dbReference type="PANTHER" id="PTHR10183">
    <property type="entry name" value="CALPAIN"/>
    <property type="match status" value="1"/>
</dbReference>
<gene>
    <name evidence="6" type="primary">CSON004727</name>
</gene>
<dbReference type="PROSITE" id="PS50203">
    <property type="entry name" value="CALPAIN_CAT"/>
    <property type="match status" value="1"/>
</dbReference>
<feature type="active site" evidence="2">
    <location>
        <position position="281"/>
    </location>
</feature>
<feature type="region of interest" description="Disordered" evidence="4">
    <location>
        <begin position="36"/>
        <end position="65"/>
    </location>
</feature>
<accession>A0A336LXT5</accession>
<evidence type="ECO:0000256" key="2">
    <source>
        <dbReference type="PIRSR" id="PIRSR622684-1"/>
    </source>
</evidence>
<comment type="caution">
    <text evidence="3">Lacks conserved residue(s) required for the propagation of feature annotation.</text>
</comment>
<dbReference type="VEuPathDB" id="VectorBase:CSON004727"/>
<feature type="domain" description="Calpain catalytic" evidence="5">
    <location>
        <begin position="75"/>
        <end position="377"/>
    </location>
</feature>
<dbReference type="InterPro" id="IPR036213">
    <property type="entry name" value="Calpain_III_sf"/>
</dbReference>
<dbReference type="InterPro" id="IPR038765">
    <property type="entry name" value="Papain-like_cys_pep_sf"/>
</dbReference>
<dbReference type="SMART" id="SM00720">
    <property type="entry name" value="calpain_III"/>
    <property type="match status" value="1"/>
</dbReference>
<dbReference type="Gene3D" id="3.90.70.10">
    <property type="entry name" value="Cysteine proteinases"/>
    <property type="match status" value="1"/>
</dbReference>
<dbReference type="AlphaFoldDB" id="A0A336LXT5"/>
<dbReference type="SMART" id="SM00230">
    <property type="entry name" value="CysPc"/>
    <property type="match status" value="1"/>
</dbReference>
<comment type="similarity">
    <text evidence="1">Belongs to the peptidase C2 family.</text>
</comment>
<dbReference type="PANTHER" id="PTHR10183:SF424">
    <property type="entry name" value="CALPAIN-B-LIKE PROTEIN"/>
    <property type="match status" value="1"/>
</dbReference>
<dbReference type="GO" id="GO:0004198">
    <property type="term" value="F:calcium-dependent cysteine-type endopeptidase activity"/>
    <property type="evidence" value="ECO:0007669"/>
    <property type="project" value="InterPro"/>
</dbReference>
<dbReference type="InterPro" id="IPR022683">
    <property type="entry name" value="Calpain_III"/>
</dbReference>